<protein>
    <submittedName>
        <fullName evidence="2">Uncharacterized protein</fullName>
    </submittedName>
</protein>
<keyword evidence="3" id="KW-1185">Reference proteome</keyword>
<feature type="region of interest" description="Disordered" evidence="1">
    <location>
        <begin position="209"/>
        <end position="233"/>
    </location>
</feature>
<dbReference type="OMA" id="PKECKEG"/>
<dbReference type="Proteomes" id="UP000029981">
    <property type="component" value="Chromosome 3"/>
</dbReference>
<dbReference type="EMBL" id="CM002924">
    <property type="protein sequence ID" value="KGN60382.1"/>
    <property type="molecule type" value="Genomic_DNA"/>
</dbReference>
<accession>A0A0A0LI25</accession>
<feature type="compositionally biased region" description="Acidic residues" evidence="1">
    <location>
        <begin position="211"/>
        <end position="230"/>
    </location>
</feature>
<proteinExistence type="predicted"/>
<evidence type="ECO:0000313" key="3">
    <source>
        <dbReference type="Proteomes" id="UP000029981"/>
    </source>
</evidence>
<reference evidence="2 3" key="1">
    <citation type="journal article" date="2009" name="Nat. Genet.">
        <title>The genome of the cucumber, Cucumis sativus L.</title>
        <authorList>
            <person name="Huang S."/>
            <person name="Li R."/>
            <person name="Zhang Z."/>
            <person name="Li L."/>
            <person name="Gu X."/>
            <person name="Fan W."/>
            <person name="Lucas W.J."/>
            <person name="Wang X."/>
            <person name="Xie B."/>
            <person name="Ni P."/>
            <person name="Ren Y."/>
            <person name="Zhu H."/>
            <person name="Li J."/>
            <person name="Lin K."/>
            <person name="Jin W."/>
            <person name="Fei Z."/>
            <person name="Li G."/>
            <person name="Staub J."/>
            <person name="Kilian A."/>
            <person name="van der Vossen E.A."/>
            <person name="Wu Y."/>
            <person name="Guo J."/>
            <person name="He J."/>
            <person name="Jia Z."/>
            <person name="Ren Y."/>
            <person name="Tian G."/>
            <person name="Lu Y."/>
            <person name="Ruan J."/>
            <person name="Qian W."/>
            <person name="Wang M."/>
            <person name="Huang Q."/>
            <person name="Li B."/>
            <person name="Xuan Z."/>
            <person name="Cao J."/>
            <person name="Asan"/>
            <person name="Wu Z."/>
            <person name="Zhang J."/>
            <person name="Cai Q."/>
            <person name="Bai Y."/>
            <person name="Zhao B."/>
            <person name="Han Y."/>
            <person name="Li Y."/>
            <person name="Li X."/>
            <person name="Wang S."/>
            <person name="Shi Q."/>
            <person name="Liu S."/>
            <person name="Cho W.K."/>
            <person name="Kim J.Y."/>
            <person name="Xu Y."/>
            <person name="Heller-Uszynska K."/>
            <person name="Miao H."/>
            <person name="Cheng Z."/>
            <person name="Zhang S."/>
            <person name="Wu J."/>
            <person name="Yang Y."/>
            <person name="Kang H."/>
            <person name="Li M."/>
            <person name="Liang H."/>
            <person name="Ren X."/>
            <person name="Shi Z."/>
            <person name="Wen M."/>
            <person name="Jian M."/>
            <person name="Yang H."/>
            <person name="Zhang G."/>
            <person name="Yang Z."/>
            <person name="Chen R."/>
            <person name="Liu S."/>
            <person name="Li J."/>
            <person name="Ma L."/>
            <person name="Liu H."/>
            <person name="Zhou Y."/>
            <person name="Zhao J."/>
            <person name="Fang X."/>
            <person name="Li G."/>
            <person name="Fang L."/>
            <person name="Li Y."/>
            <person name="Liu D."/>
            <person name="Zheng H."/>
            <person name="Zhang Y."/>
            <person name="Qin N."/>
            <person name="Li Z."/>
            <person name="Yang G."/>
            <person name="Yang S."/>
            <person name="Bolund L."/>
            <person name="Kristiansen K."/>
            <person name="Zheng H."/>
            <person name="Li S."/>
            <person name="Zhang X."/>
            <person name="Yang H."/>
            <person name="Wang J."/>
            <person name="Sun R."/>
            <person name="Zhang B."/>
            <person name="Jiang S."/>
            <person name="Wang J."/>
            <person name="Du Y."/>
            <person name="Li S."/>
        </authorList>
    </citation>
    <scope>NUCLEOTIDE SEQUENCE [LARGE SCALE GENOMIC DNA]</scope>
    <source>
        <strain evidence="3">cv. 9930</strain>
    </source>
</reference>
<name>A0A0A0LI25_CUCSA</name>
<dbReference type="AlphaFoldDB" id="A0A0A0LI25"/>
<evidence type="ECO:0000256" key="1">
    <source>
        <dbReference type="SAM" id="MobiDB-lite"/>
    </source>
</evidence>
<feature type="compositionally biased region" description="Low complexity" evidence="1">
    <location>
        <begin position="58"/>
        <end position="68"/>
    </location>
</feature>
<feature type="region of interest" description="Disordered" evidence="1">
    <location>
        <begin position="38"/>
        <end position="169"/>
    </location>
</feature>
<sequence length="265" mass="30115">MSNPIQEQPYDPFQSFSTLCLNSSSSSAVDPSLCSSCFRPHSRSSATPMKRPSPTPPSSQQLSTVTTSKNLLLDPQQPNSIPFSKINLPIPFPPSVSPLRRSLSDPTDARNFSPPLQTQSPAKRLCLNSPLPPLPLRRTVSDPNPAPEKTSDSPIKIQKDSPESKRLKRIKDRLKEMNHWWNEVMSEEEEHNDEKEIKKEWFVNGVFEIQRDDEEEEEEEEEEKDDEETVGVERVGDSMTLKLKCSCGKRFDILLSGRNCFYKLL</sequence>
<evidence type="ECO:0000313" key="2">
    <source>
        <dbReference type="EMBL" id="KGN60382.1"/>
    </source>
</evidence>
<dbReference type="Gramene" id="KGN60382">
    <property type="protein sequence ID" value="KGN60382"/>
    <property type="gene ID" value="Csa_3G902250"/>
</dbReference>
<reference evidence="2 3" key="3">
    <citation type="journal article" date="2010" name="BMC Genomics">
        <title>Transcriptome sequencing and comparative analysis of cucumber flowers with different sex types.</title>
        <authorList>
            <person name="Guo S."/>
            <person name="Zheng Y."/>
            <person name="Joung J.G."/>
            <person name="Liu S."/>
            <person name="Zhang Z."/>
            <person name="Crasta O.R."/>
            <person name="Sobral B.W."/>
            <person name="Xu Y."/>
            <person name="Huang S."/>
            <person name="Fei Z."/>
        </authorList>
    </citation>
    <scope>NUCLEOTIDE SEQUENCE [LARGE SCALE GENOMIC DNA]</scope>
    <source>
        <strain evidence="3">cv. 9930</strain>
    </source>
</reference>
<organism evidence="2 3">
    <name type="scientific">Cucumis sativus</name>
    <name type="common">Cucumber</name>
    <dbReference type="NCBI Taxonomy" id="3659"/>
    <lineage>
        <taxon>Eukaryota</taxon>
        <taxon>Viridiplantae</taxon>
        <taxon>Streptophyta</taxon>
        <taxon>Embryophyta</taxon>
        <taxon>Tracheophyta</taxon>
        <taxon>Spermatophyta</taxon>
        <taxon>Magnoliopsida</taxon>
        <taxon>eudicotyledons</taxon>
        <taxon>Gunneridae</taxon>
        <taxon>Pentapetalae</taxon>
        <taxon>rosids</taxon>
        <taxon>fabids</taxon>
        <taxon>Cucurbitales</taxon>
        <taxon>Cucurbitaceae</taxon>
        <taxon>Benincaseae</taxon>
        <taxon>Cucumis</taxon>
    </lineage>
</organism>
<reference evidence="2 3" key="4">
    <citation type="journal article" date="2011" name="BMC Genomics">
        <title>RNA-Seq improves annotation of protein-coding genes in the cucumber genome.</title>
        <authorList>
            <person name="Li Z."/>
            <person name="Zhang Z."/>
            <person name="Yan P."/>
            <person name="Huang S."/>
            <person name="Fei Z."/>
            <person name="Lin K."/>
        </authorList>
    </citation>
    <scope>NUCLEOTIDE SEQUENCE [LARGE SCALE GENOMIC DNA]</scope>
    <source>
        <strain evidence="3">cv. 9930</strain>
    </source>
</reference>
<reference evidence="2 3" key="2">
    <citation type="journal article" date="2009" name="PLoS ONE">
        <title>An integrated genetic and cytogenetic map of the cucumber genome.</title>
        <authorList>
            <person name="Ren Y."/>
            <person name="Zhang Z."/>
            <person name="Liu J."/>
            <person name="Staub J.E."/>
            <person name="Han Y."/>
            <person name="Cheng Z."/>
            <person name="Li X."/>
            <person name="Lu J."/>
            <person name="Miao H."/>
            <person name="Kang H."/>
            <person name="Xie B."/>
            <person name="Gu X."/>
            <person name="Wang X."/>
            <person name="Du Y."/>
            <person name="Jin W."/>
            <person name="Huang S."/>
        </authorList>
    </citation>
    <scope>NUCLEOTIDE SEQUENCE [LARGE SCALE GENOMIC DNA]</scope>
    <source>
        <strain evidence="3">cv. 9930</strain>
    </source>
</reference>
<dbReference type="eggNOG" id="ENOG502S7BU">
    <property type="taxonomic scope" value="Eukaryota"/>
</dbReference>
<gene>
    <name evidence="2" type="ORF">Csa_3G902250</name>
</gene>